<dbReference type="EMBL" id="CP029788">
    <property type="protein sequence ID" value="AWT47140.1"/>
    <property type="molecule type" value="Genomic_DNA"/>
</dbReference>
<proteinExistence type="predicted"/>
<dbReference type="Proteomes" id="UP000247634">
    <property type="component" value="Chromosome"/>
</dbReference>
<evidence type="ECO:0000313" key="3">
    <source>
        <dbReference type="Proteomes" id="UP000247634"/>
    </source>
</evidence>
<protein>
    <submittedName>
        <fullName evidence="2">Uncharacterized protein</fullName>
    </submittedName>
</protein>
<dbReference type="KEGG" id="sact:DMT42_36085"/>
<accession>A0A2U9PBE4</accession>
<feature type="region of interest" description="Disordered" evidence="1">
    <location>
        <begin position="77"/>
        <end position="147"/>
    </location>
</feature>
<sequence>MHNSVPRPEARPAADAECAVTTGGLFLTGPVDKRAGCRQLMVAAQRHPPLYAALVAEWQAAGRMVPGAPDDQWAALPVPHRNGHRPPVVPAAAPPGQWERVVDLPTVRQARRATAPTERRPAARSPRSHVPVGPSATASRPPPSGGR</sequence>
<evidence type="ECO:0000256" key="1">
    <source>
        <dbReference type="SAM" id="MobiDB-lite"/>
    </source>
</evidence>
<evidence type="ECO:0000313" key="2">
    <source>
        <dbReference type="EMBL" id="AWT47140.1"/>
    </source>
</evidence>
<gene>
    <name evidence="2" type="ORF">DMT42_36085</name>
</gene>
<name>A0A2U9PBE4_STRAS</name>
<keyword evidence="3" id="KW-1185">Reference proteome</keyword>
<reference evidence="2 3" key="1">
    <citation type="submission" date="2018-06" db="EMBL/GenBank/DDBJ databases">
        <title>The complete genome sequence of a nosiheptide producer Streptomyces actuosus ATCC 25421: deducing the ability of producing a new class III lantibiotics.</title>
        <authorList>
            <person name="Liu W."/>
            <person name="Sun F."/>
            <person name="Hu Y."/>
        </authorList>
    </citation>
    <scope>NUCLEOTIDE SEQUENCE [LARGE SCALE GENOMIC DNA]</scope>
    <source>
        <strain evidence="2 3">ATCC 25421</strain>
    </source>
</reference>
<dbReference type="AlphaFoldDB" id="A0A2U9PBE4"/>
<organism evidence="2 3">
    <name type="scientific">Streptomyces actuosus</name>
    <dbReference type="NCBI Taxonomy" id="1885"/>
    <lineage>
        <taxon>Bacteria</taxon>
        <taxon>Bacillati</taxon>
        <taxon>Actinomycetota</taxon>
        <taxon>Actinomycetes</taxon>
        <taxon>Kitasatosporales</taxon>
        <taxon>Streptomycetaceae</taxon>
        <taxon>Streptomyces</taxon>
    </lineage>
</organism>
<dbReference type="OrthoDB" id="4238817at2"/>